<sequence length="157" mass="17968">MAATVRVWKGLLTKRSHMIQVWLENSAQLIVEPAESESAKQECISDARLALKVCCDYIDLIESSMTKLANTFDAIDEHSVEEEKQLDRYAQTAQDLIVKLHVHNSELECTMSNYERDDPRWSEAHGTAEVMTTFSLSKPPRIPIPIFSGKRRAWDKF</sequence>
<dbReference type="OrthoDB" id="5864015at2759"/>
<dbReference type="WBParaSite" id="HPBE_0001565901-mRNA-1">
    <property type="protein sequence ID" value="HPBE_0001565901-mRNA-1"/>
    <property type="gene ID" value="HPBE_0001565901"/>
</dbReference>
<gene>
    <name evidence="1" type="ORF">HPBE_LOCUS15658</name>
</gene>
<dbReference type="Proteomes" id="UP000050761">
    <property type="component" value="Unassembled WGS sequence"/>
</dbReference>
<organism evidence="2 3">
    <name type="scientific">Heligmosomoides polygyrus</name>
    <name type="common">Parasitic roundworm</name>
    <dbReference type="NCBI Taxonomy" id="6339"/>
    <lineage>
        <taxon>Eukaryota</taxon>
        <taxon>Metazoa</taxon>
        <taxon>Ecdysozoa</taxon>
        <taxon>Nematoda</taxon>
        <taxon>Chromadorea</taxon>
        <taxon>Rhabditida</taxon>
        <taxon>Rhabditina</taxon>
        <taxon>Rhabditomorpha</taxon>
        <taxon>Strongyloidea</taxon>
        <taxon>Heligmosomidae</taxon>
        <taxon>Heligmosomoides</taxon>
    </lineage>
</organism>
<reference evidence="3" key="2">
    <citation type="submission" date="2019-09" db="UniProtKB">
        <authorList>
            <consortium name="WormBaseParasite"/>
        </authorList>
    </citation>
    <scope>IDENTIFICATION</scope>
</reference>
<name>A0A183G2U2_HELPZ</name>
<accession>A0A3P8BEJ5</accession>
<evidence type="ECO:0000313" key="3">
    <source>
        <dbReference type="WBParaSite" id="HPBE_0001565901-mRNA-1"/>
    </source>
</evidence>
<proteinExistence type="predicted"/>
<reference evidence="1 2" key="1">
    <citation type="submission" date="2018-11" db="EMBL/GenBank/DDBJ databases">
        <authorList>
            <consortium name="Pathogen Informatics"/>
        </authorList>
    </citation>
    <scope>NUCLEOTIDE SEQUENCE [LARGE SCALE GENOMIC DNA]</scope>
</reference>
<evidence type="ECO:0000313" key="1">
    <source>
        <dbReference type="EMBL" id="VDP03484.1"/>
    </source>
</evidence>
<keyword evidence="2" id="KW-1185">Reference proteome</keyword>
<protein>
    <submittedName>
        <fullName evidence="3">Rx_N domain-containing protein</fullName>
    </submittedName>
</protein>
<dbReference type="AlphaFoldDB" id="A0A183G2U2"/>
<evidence type="ECO:0000313" key="2">
    <source>
        <dbReference type="Proteomes" id="UP000050761"/>
    </source>
</evidence>
<dbReference type="EMBL" id="UZAH01028971">
    <property type="protein sequence ID" value="VDP03484.1"/>
    <property type="molecule type" value="Genomic_DNA"/>
</dbReference>
<accession>A0A183G2U2</accession>